<evidence type="ECO:0000313" key="4">
    <source>
        <dbReference type="Proteomes" id="UP000278440"/>
    </source>
</evidence>
<dbReference type="RefSeq" id="WP_121033113.1">
    <property type="nucleotide sequence ID" value="NZ_JACHVT010000002.1"/>
</dbReference>
<protein>
    <submittedName>
        <fullName evidence="3">Uncharacterized protein</fullName>
    </submittedName>
</protein>
<dbReference type="EMBL" id="RBXT01000001">
    <property type="protein sequence ID" value="RKT78716.1"/>
    <property type="molecule type" value="Genomic_DNA"/>
</dbReference>
<evidence type="ECO:0000313" key="2">
    <source>
        <dbReference type="EMBL" id="MBB2985956.1"/>
    </source>
</evidence>
<reference evidence="2 5" key="2">
    <citation type="submission" date="2020-08" db="EMBL/GenBank/DDBJ databases">
        <title>Genomic Encyclopedia of Type Strains, Phase IV (KMG-V): Genome sequencing to study the core and pangenomes of soil and plant-associated prokaryotes.</title>
        <authorList>
            <person name="Whitman W."/>
        </authorList>
    </citation>
    <scope>NUCLEOTIDE SEQUENCE [LARGE SCALE GENOMIC DNA]</scope>
    <source>
        <strain evidence="2 5">B3ACCR2</strain>
    </source>
</reference>
<evidence type="ECO:0000256" key="1">
    <source>
        <dbReference type="SAM" id="Phobius"/>
    </source>
</evidence>
<comment type="caution">
    <text evidence="3">The sequence shown here is derived from an EMBL/GenBank/DDBJ whole genome shotgun (WGS) entry which is preliminary data.</text>
</comment>
<keyword evidence="4" id="KW-1185">Reference proteome</keyword>
<dbReference type="Proteomes" id="UP000590811">
    <property type="component" value="Unassembled WGS sequence"/>
</dbReference>
<evidence type="ECO:0000313" key="3">
    <source>
        <dbReference type="EMBL" id="RKT78716.1"/>
    </source>
</evidence>
<accession>A0A495Y1C9</accession>
<dbReference type="EMBL" id="JACHVT010000002">
    <property type="protein sequence ID" value="MBB2985956.1"/>
    <property type="molecule type" value="Genomic_DNA"/>
</dbReference>
<dbReference type="Proteomes" id="UP000278440">
    <property type="component" value="Unassembled WGS sequence"/>
</dbReference>
<proteinExistence type="predicted"/>
<dbReference type="AlphaFoldDB" id="A0A495Y1C9"/>
<feature type="transmembrane region" description="Helical" evidence="1">
    <location>
        <begin position="35"/>
        <end position="53"/>
    </location>
</feature>
<sequence>MSAPAPPGVDARTWDDLRPRREDADRLARRSTGRAAVGVALVLAAVGFAWWAGLLAPRIALGHHGGGAPSTASAPGVREVTDAPEVLDAGRLPLHVTSVRSLVPGVTASLDTVVTLRPGGTDLPLRWTVTDCTAARRALTAEEGEQVRVPVSLTVDTWWGTTHGELDLDGLSVLADGVDSLCPR</sequence>
<keyword evidence="1" id="KW-0472">Membrane</keyword>
<keyword evidence="1" id="KW-0812">Transmembrane</keyword>
<gene>
    <name evidence="3" type="ORF">DFJ68_2165</name>
    <name evidence="2" type="ORF">FHW14_001105</name>
</gene>
<name>A0A495Y1C9_9MICO</name>
<reference evidence="3 4" key="1">
    <citation type="submission" date="2018-10" db="EMBL/GenBank/DDBJ databases">
        <title>Sequencing the genomes of 1000 actinobacteria strains.</title>
        <authorList>
            <person name="Klenk H.-P."/>
        </authorList>
    </citation>
    <scope>NUCLEOTIDE SEQUENCE [LARGE SCALE GENOMIC DNA]</scope>
    <source>
        <strain evidence="3 4">DSM 44267</strain>
    </source>
</reference>
<organism evidence="3 4">
    <name type="scientific">Terracoccus luteus</name>
    <dbReference type="NCBI Taxonomy" id="53356"/>
    <lineage>
        <taxon>Bacteria</taxon>
        <taxon>Bacillati</taxon>
        <taxon>Actinomycetota</taxon>
        <taxon>Actinomycetes</taxon>
        <taxon>Micrococcales</taxon>
        <taxon>Intrasporangiaceae</taxon>
        <taxon>Terracoccus</taxon>
    </lineage>
</organism>
<keyword evidence="1" id="KW-1133">Transmembrane helix</keyword>
<evidence type="ECO:0000313" key="5">
    <source>
        <dbReference type="Proteomes" id="UP000590811"/>
    </source>
</evidence>